<organism evidence="1 2">
    <name type="scientific">Algibacter lectus</name>
    <dbReference type="NCBI Taxonomy" id="221126"/>
    <lineage>
        <taxon>Bacteria</taxon>
        <taxon>Pseudomonadati</taxon>
        <taxon>Bacteroidota</taxon>
        <taxon>Flavobacteriia</taxon>
        <taxon>Flavobacteriales</taxon>
        <taxon>Flavobacteriaceae</taxon>
        <taxon>Algibacter</taxon>
    </lineage>
</organism>
<protein>
    <submittedName>
        <fullName evidence="1">Uncharacterized protein</fullName>
    </submittedName>
</protein>
<dbReference type="Proteomes" id="UP000029643">
    <property type="component" value="Unassembled WGS sequence"/>
</dbReference>
<proteinExistence type="predicted"/>
<gene>
    <name evidence="1" type="ORF">JCM19274_2937</name>
</gene>
<name>A0A090X1I5_9FLAO</name>
<accession>A0A090X1I5</accession>
<dbReference type="AlphaFoldDB" id="A0A090X1I5"/>
<reference evidence="1 2" key="1">
    <citation type="journal article" date="2014" name="Genome Announc.">
        <title>Draft Genome Sequences of Marine Flavobacterium Algibacter lectus Strains SS8 and NR4.</title>
        <authorList>
            <person name="Takatani N."/>
            <person name="Nakanishi M."/>
            <person name="Meirelles P."/>
            <person name="Mino S."/>
            <person name="Suda W."/>
            <person name="Oshima K."/>
            <person name="Hattori M."/>
            <person name="Ohkuma M."/>
            <person name="Hosokawa M."/>
            <person name="Miyashita K."/>
            <person name="Thompson F.L."/>
            <person name="Niwa A."/>
            <person name="Sawabe T."/>
            <person name="Sawabe T."/>
        </authorList>
    </citation>
    <scope>NUCLEOTIDE SEQUENCE [LARGE SCALE GENOMIC DNA]</scope>
    <source>
        <strain evidence="2">JCM19274</strain>
    </source>
</reference>
<sequence length="88" mass="10346">MYSTDFKDWKKTLKKVLHLSDTIEIAIKDLWLTNSEIAKRDGIELSPEEFAIKFNENFLVPNSKIDIWENESDLIRAKKRIAESYLAE</sequence>
<evidence type="ECO:0000313" key="1">
    <source>
        <dbReference type="EMBL" id="GAL82658.1"/>
    </source>
</evidence>
<evidence type="ECO:0000313" key="2">
    <source>
        <dbReference type="Proteomes" id="UP000029643"/>
    </source>
</evidence>
<comment type="caution">
    <text evidence="1">The sequence shown here is derived from an EMBL/GenBank/DDBJ whole genome shotgun (WGS) entry which is preliminary data.</text>
</comment>
<dbReference type="EMBL" id="BBNU01000039">
    <property type="protein sequence ID" value="GAL82658.1"/>
    <property type="molecule type" value="Genomic_DNA"/>
</dbReference>